<dbReference type="EMBL" id="SDMP01000019">
    <property type="protein sequence ID" value="RYQ89292.1"/>
    <property type="molecule type" value="Genomic_DNA"/>
</dbReference>
<protein>
    <recommendedName>
        <fullName evidence="3">Transposase MuDR plant domain-containing protein</fullName>
    </recommendedName>
</protein>
<evidence type="ECO:0000313" key="1">
    <source>
        <dbReference type="EMBL" id="RYQ89292.1"/>
    </source>
</evidence>
<name>A0A444XHU1_ARAHY</name>
<sequence>MVGKKKITKLTYRMPVAVANSFAYQKMQIKSDQHVSMMFSYHRSIGSIYSLELCVNLQDISGSSSSSNNVEGIRNLGSEDFVLGRDIGRARSPTLNAFVTPEPNTDNCHARPFASNLVAFEGGHHDGMAETSDEDEIKDFSSDEAEVVSETQPLYRETVRPIHVESGGGTGAGGVSSSTLAHYLSLNLGAMNLITTEDRPSNYALSGEMELEIGLKFFNRETAMLAVKNYNIRRSAEYKLVESDQSRNVC</sequence>
<accession>A0A444XHU1</accession>
<evidence type="ECO:0008006" key="3">
    <source>
        <dbReference type="Google" id="ProtNLM"/>
    </source>
</evidence>
<keyword evidence="2" id="KW-1185">Reference proteome</keyword>
<proteinExistence type="predicted"/>
<reference evidence="1 2" key="1">
    <citation type="submission" date="2019-01" db="EMBL/GenBank/DDBJ databases">
        <title>Sequencing of cultivated peanut Arachis hypogaea provides insights into genome evolution and oil improvement.</title>
        <authorList>
            <person name="Chen X."/>
        </authorList>
    </citation>
    <scope>NUCLEOTIDE SEQUENCE [LARGE SCALE GENOMIC DNA]</scope>
    <source>
        <strain evidence="2">cv. Fuhuasheng</strain>
        <tissue evidence="1">Leaves</tissue>
    </source>
</reference>
<dbReference type="AlphaFoldDB" id="A0A444XHU1"/>
<comment type="caution">
    <text evidence="1">The sequence shown here is derived from an EMBL/GenBank/DDBJ whole genome shotgun (WGS) entry which is preliminary data.</text>
</comment>
<organism evidence="1 2">
    <name type="scientific">Arachis hypogaea</name>
    <name type="common">Peanut</name>
    <dbReference type="NCBI Taxonomy" id="3818"/>
    <lineage>
        <taxon>Eukaryota</taxon>
        <taxon>Viridiplantae</taxon>
        <taxon>Streptophyta</taxon>
        <taxon>Embryophyta</taxon>
        <taxon>Tracheophyta</taxon>
        <taxon>Spermatophyta</taxon>
        <taxon>Magnoliopsida</taxon>
        <taxon>eudicotyledons</taxon>
        <taxon>Gunneridae</taxon>
        <taxon>Pentapetalae</taxon>
        <taxon>rosids</taxon>
        <taxon>fabids</taxon>
        <taxon>Fabales</taxon>
        <taxon>Fabaceae</taxon>
        <taxon>Papilionoideae</taxon>
        <taxon>50 kb inversion clade</taxon>
        <taxon>dalbergioids sensu lato</taxon>
        <taxon>Dalbergieae</taxon>
        <taxon>Pterocarpus clade</taxon>
        <taxon>Arachis</taxon>
    </lineage>
</organism>
<gene>
    <name evidence="1" type="ORF">Ahy_B09g096010</name>
</gene>
<evidence type="ECO:0000313" key="2">
    <source>
        <dbReference type="Proteomes" id="UP000289738"/>
    </source>
</evidence>
<dbReference type="Proteomes" id="UP000289738">
    <property type="component" value="Chromosome B09"/>
</dbReference>